<dbReference type="InterPro" id="IPR008972">
    <property type="entry name" value="Cupredoxin"/>
</dbReference>
<feature type="non-terminal residue" evidence="2">
    <location>
        <position position="1"/>
    </location>
</feature>
<accession>A0A382UEH7</accession>
<proteinExistence type="predicted"/>
<dbReference type="EMBL" id="UINC01143479">
    <property type="protein sequence ID" value="SVD32427.1"/>
    <property type="molecule type" value="Genomic_DNA"/>
</dbReference>
<reference evidence="2" key="1">
    <citation type="submission" date="2018-05" db="EMBL/GenBank/DDBJ databases">
        <authorList>
            <person name="Lanie J.A."/>
            <person name="Ng W.-L."/>
            <person name="Kazmierczak K.M."/>
            <person name="Andrzejewski T.M."/>
            <person name="Davidsen T.M."/>
            <person name="Wayne K.J."/>
            <person name="Tettelin H."/>
            <person name="Glass J.I."/>
            <person name="Rusch D."/>
            <person name="Podicherti R."/>
            <person name="Tsui H.-C.T."/>
            <person name="Winkler M.E."/>
        </authorList>
    </citation>
    <scope>NUCLEOTIDE SEQUENCE</scope>
</reference>
<feature type="non-terminal residue" evidence="2">
    <location>
        <position position="60"/>
    </location>
</feature>
<dbReference type="SUPFAM" id="SSF49503">
    <property type="entry name" value="Cupredoxins"/>
    <property type="match status" value="1"/>
</dbReference>
<dbReference type="Gene3D" id="2.60.40.420">
    <property type="entry name" value="Cupredoxins - blue copper proteins"/>
    <property type="match status" value="1"/>
</dbReference>
<evidence type="ECO:0000313" key="2">
    <source>
        <dbReference type="EMBL" id="SVD32427.1"/>
    </source>
</evidence>
<protein>
    <submittedName>
        <fullName evidence="2">Uncharacterized protein</fullName>
    </submittedName>
</protein>
<evidence type="ECO:0000256" key="1">
    <source>
        <dbReference type="SAM" id="MobiDB-lite"/>
    </source>
</evidence>
<sequence>VVNISGFAYSGATEASVGQTIRFTEIDGAVHTASAADNTFDTAPLSGGQSADVVIDQPGT</sequence>
<feature type="region of interest" description="Disordered" evidence="1">
    <location>
        <begin position="40"/>
        <end position="60"/>
    </location>
</feature>
<name>A0A382UEH7_9ZZZZ</name>
<gene>
    <name evidence="2" type="ORF">METZ01_LOCUS385281</name>
</gene>
<organism evidence="2">
    <name type="scientific">marine metagenome</name>
    <dbReference type="NCBI Taxonomy" id="408172"/>
    <lineage>
        <taxon>unclassified sequences</taxon>
        <taxon>metagenomes</taxon>
        <taxon>ecological metagenomes</taxon>
    </lineage>
</organism>
<dbReference type="AlphaFoldDB" id="A0A382UEH7"/>